<dbReference type="ExpressionAtlas" id="B3GWB7">
    <property type="expression patterns" value="baseline"/>
</dbReference>
<name>B3GWB7_CAEEL</name>
<evidence type="ECO:0000313" key="3">
    <source>
        <dbReference type="Proteomes" id="UP000001940"/>
    </source>
</evidence>
<evidence type="ECO:0000313" key="4">
    <source>
        <dbReference type="WormBase" id="F20C5.2d"/>
    </source>
</evidence>
<evidence type="ECO:0000256" key="1">
    <source>
        <dbReference type="SAM" id="MobiDB-lite"/>
    </source>
</evidence>
<gene>
    <name evidence="2 4" type="primary">klp-11</name>
    <name evidence="2" type="ORF">CELE_F20C5.2</name>
    <name evidence="4" type="ORF">F20C5.2</name>
</gene>
<feature type="region of interest" description="Disordered" evidence="1">
    <location>
        <begin position="32"/>
        <end position="56"/>
    </location>
</feature>
<reference evidence="2 3" key="1">
    <citation type="journal article" date="1998" name="Science">
        <title>Genome sequence of the nematode C. elegans: a platform for investigating biology.</title>
        <authorList>
            <consortium name="The C. elegans sequencing consortium"/>
            <person name="Sulson J.E."/>
            <person name="Waterston R."/>
        </authorList>
    </citation>
    <scope>NUCLEOTIDE SEQUENCE [LARGE SCALE GENOMIC DNA]</scope>
    <source>
        <strain evidence="2 3">Bristol N2</strain>
    </source>
</reference>
<dbReference type="GO" id="GO:0007018">
    <property type="term" value="P:microtubule-based movement"/>
    <property type="evidence" value="ECO:0000314"/>
    <property type="project" value="WormBase"/>
</dbReference>
<protein>
    <submittedName>
        <fullName evidence="2">Kinesin-like protein</fullName>
    </submittedName>
</protein>
<organism evidence="2 3">
    <name type="scientific">Caenorhabditis elegans</name>
    <dbReference type="NCBI Taxonomy" id="6239"/>
    <lineage>
        <taxon>Eukaryota</taxon>
        <taxon>Metazoa</taxon>
        <taxon>Ecdysozoa</taxon>
        <taxon>Nematoda</taxon>
        <taxon>Chromadorea</taxon>
        <taxon>Rhabditida</taxon>
        <taxon>Rhabditina</taxon>
        <taxon>Rhabditomorpha</taxon>
        <taxon>Rhabditoidea</taxon>
        <taxon>Rhabditidae</taxon>
        <taxon>Peloderinae</taxon>
        <taxon>Caenorhabditis</taxon>
    </lineage>
</organism>
<dbReference type="AlphaFoldDB" id="B3GWB7"/>
<proteinExistence type="predicted"/>
<dbReference type="GO" id="GO:0003777">
    <property type="term" value="F:microtubule motor activity"/>
    <property type="evidence" value="ECO:0000314"/>
    <property type="project" value="WormBase"/>
</dbReference>
<dbReference type="AGR" id="WB:WBGene00002222"/>
<dbReference type="CTD" id="177685"/>
<dbReference type="GeneID" id="177685"/>
<dbReference type="Proteomes" id="UP000001940">
    <property type="component" value="Chromosome IV"/>
</dbReference>
<evidence type="ECO:0000313" key="2">
    <source>
        <dbReference type="EMBL" id="CAQ58106.3"/>
    </source>
</evidence>
<dbReference type="RefSeq" id="NP_001129855.3">
    <property type="nucleotide sequence ID" value="NM_001136383.3"/>
</dbReference>
<dbReference type="Bgee" id="WBGene00002222">
    <property type="expression patterns" value="Expressed in pharyngeal muscle cell (C elegans) and 3 other cell types or tissues"/>
</dbReference>
<dbReference type="HOGENOM" id="CLU_001485_22_4_1"/>
<accession>B3GWB7</accession>
<dbReference type="EMBL" id="BX284604">
    <property type="protein sequence ID" value="CAQ58106.3"/>
    <property type="molecule type" value="Genomic_DNA"/>
</dbReference>
<dbReference type="WormBase" id="F20C5.2d">
    <property type="protein sequence ID" value="CE49734"/>
    <property type="gene ID" value="WBGene00002222"/>
    <property type="gene designation" value="klp-11"/>
</dbReference>
<dbReference type="OrthoDB" id="3176171at2759"/>
<sequence>MMMSARRPSIENLTIDASKVLVPILNQSTMILKNSKNGQARNDTMPPNGSMRRSQN</sequence>
<keyword evidence="3" id="KW-1185">Reference proteome</keyword>
<dbReference type="GO" id="GO:0030993">
    <property type="term" value="C:axonemal heterotrimeric kinesin-II complex"/>
    <property type="evidence" value="ECO:0000353"/>
    <property type="project" value="WormBase"/>
</dbReference>